<dbReference type="EMBL" id="CASHTH010002933">
    <property type="protein sequence ID" value="CAI8037399.1"/>
    <property type="molecule type" value="Genomic_DNA"/>
</dbReference>
<accession>A0AA35SXH6</accession>
<protein>
    <submittedName>
        <fullName evidence="2">Uncharacterized protein</fullName>
    </submittedName>
</protein>
<keyword evidence="3" id="KW-1185">Reference proteome</keyword>
<dbReference type="AlphaFoldDB" id="A0AA35SXH6"/>
<proteinExistence type="predicted"/>
<organism evidence="2 3">
    <name type="scientific">Geodia barretti</name>
    <name type="common">Barrett's horny sponge</name>
    <dbReference type="NCBI Taxonomy" id="519541"/>
    <lineage>
        <taxon>Eukaryota</taxon>
        <taxon>Metazoa</taxon>
        <taxon>Porifera</taxon>
        <taxon>Demospongiae</taxon>
        <taxon>Heteroscleromorpha</taxon>
        <taxon>Tetractinellida</taxon>
        <taxon>Astrophorina</taxon>
        <taxon>Geodiidae</taxon>
        <taxon>Geodia</taxon>
    </lineage>
</organism>
<evidence type="ECO:0000256" key="1">
    <source>
        <dbReference type="SAM" id="MobiDB-lite"/>
    </source>
</evidence>
<dbReference type="Proteomes" id="UP001174909">
    <property type="component" value="Unassembled WGS sequence"/>
</dbReference>
<feature type="non-terminal residue" evidence="2">
    <location>
        <position position="1"/>
    </location>
</feature>
<gene>
    <name evidence="2" type="ORF">GBAR_LOCUS20916</name>
</gene>
<evidence type="ECO:0000313" key="3">
    <source>
        <dbReference type="Proteomes" id="UP001174909"/>
    </source>
</evidence>
<name>A0AA35SXH6_GEOBA</name>
<sequence>WKSIWPKLCRGGGVKEGGGVCTCRKVGRVKSGRMGKEEEKGQEKRGDLKTNGK</sequence>
<feature type="region of interest" description="Disordered" evidence="1">
    <location>
        <begin position="30"/>
        <end position="53"/>
    </location>
</feature>
<reference evidence="2" key="1">
    <citation type="submission" date="2023-03" db="EMBL/GenBank/DDBJ databases">
        <authorList>
            <person name="Steffen K."/>
            <person name="Cardenas P."/>
        </authorList>
    </citation>
    <scope>NUCLEOTIDE SEQUENCE</scope>
</reference>
<evidence type="ECO:0000313" key="2">
    <source>
        <dbReference type="EMBL" id="CAI8037399.1"/>
    </source>
</evidence>
<comment type="caution">
    <text evidence="2">The sequence shown here is derived from an EMBL/GenBank/DDBJ whole genome shotgun (WGS) entry which is preliminary data.</text>
</comment>
<feature type="compositionally biased region" description="Basic and acidic residues" evidence="1">
    <location>
        <begin position="34"/>
        <end position="53"/>
    </location>
</feature>